<dbReference type="HOGENOM" id="CLU_010112_0_0_1"/>
<dbReference type="PANTHER" id="PTHR35395">
    <property type="entry name" value="DUF6536 DOMAIN-CONTAINING PROTEIN"/>
    <property type="match status" value="1"/>
</dbReference>
<reference evidence="3" key="3">
    <citation type="submission" date="2010-09" db="EMBL/GenBank/DDBJ databases">
        <title>Annotation of Gaeumannomyces graminis var. tritici R3-111a-1.</title>
        <authorList>
            <consortium name="The Broad Institute Genome Sequencing Platform"/>
            <person name="Ma L.-J."/>
            <person name="Dead R."/>
            <person name="Young S.K."/>
            <person name="Zeng Q."/>
            <person name="Gargeya S."/>
            <person name="Fitzgerald M."/>
            <person name="Haas B."/>
            <person name="Abouelleil A."/>
            <person name="Alvarado L."/>
            <person name="Arachchi H.M."/>
            <person name="Berlin A."/>
            <person name="Brown A."/>
            <person name="Chapman S.B."/>
            <person name="Chen Z."/>
            <person name="Dunbar C."/>
            <person name="Freedman E."/>
            <person name="Gearin G."/>
            <person name="Gellesch M."/>
            <person name="Goldberg J."/>
            <person name="Griggs A."/>
            <person name="Gujja S."/>
            <person name="Heiman D."/>
            <person name="Howarth C."/>
            <person name="Larson L."/>
            <person name="Lui A."/>
            <person name="MacDonald P.J.P."/>
            <person name="Mehta T."/>
            <person name="Montmayeur A."/>
            <person name="Murphy C."/>
            <person name="Neiman D."/>
            <person name="Pearson M."/>
            <person name="Priest M."/>
            <person name="Roberts A."/>
            <person name="Saif S."/>
            <person name="Shea T."/>
            <person name="Shenoy N."/>
            <person name="Sisk P."/>
            <person name="Stolte C."/>
            <person name="Sykes S."/>
            <person name="Yandava C."/>
            <person name="Wortman J."/>
            <person name="Nusbaum C."/>
            <person name="Birren B."/>
        </authorList>
    </citation>
    <scope>NUCLEOTIDE SEQUENCE</scope>
    <source>
        <strain evidence="3">R3-111a-1</strain>
    </source>
</reference>
<dbReference type="RefSeq" id="XP_009230028.1">
    <property type="nucleotide sequence ID" value="XM_009231764.1"/>
</dbReference>
<name>J3PJZ9_GAET3</name>
<feature type="domain" description="DUF6536" evidence="2">
    <location>
        <begin position="11"/>
        <end position="157"/>
    </location>
</feature>
<keyword evidence="5" id="KW-1185">Reference proteome</keyword>
<evidence type="ECO:0000313" key="4">
    <source>
        <dbReference type="EnsemblFungi" id="EJT68583"/>
    </source>
</evidence>
<dbReference type="InterPro" id="IPR046623">
    <property type="entry name" value="DUF6536"/>
</dbReference>
<dbReference type="AlphaFoldDB" id="J3PJZ9"/>
<organism evidence="3">
    <name type="scientific">Gaeumannomyces tritici (strain R3-111a-1)</name>
    <name type="common">Wheat and barley take-all root rot fungus</name>
    <name type="synonym">Gaeumannomyces graminis var. tritici</name>
    <dbReference type="NCBI Taxonomy" id="644352"/>
    <lineage>
        <taxon>Eukaryota</taxon>
        <taxon>Fungi</taxon>
        <taxon>Dikarya</taxon>
        <taxon>Ascomycota</taxon>
        <taxon>Pezizomycotina</taxon>
        <taxon>Sordariomycetes</taxon>
        <taxon>Sordariomycetidae</taxon>
        <taxon>Magnaporthales</taxon>
        <taxon>Magnaporthaceae</taxon>
        <taxon>Gaeumannomyces</taxon>
    </lineage>
</organism>
<dbReference type="VEuPathDB" id="FungiDB:GGTG_13843"/>
<evidence type="ECO:0000256" key="1">
    <source>
        <dbReference type="SAM" id="Phobius"/>
    </source>
</evidence>
<evidence type="ECO:0000313" key="5">
    <source>
        <dbReference type="Proteomes" id="UP000006039"/>
    </source>
</evidence>
<dbReference type="Pfam" id="PF20163">
    <property type="entry name" value="DUF6536"/>
    <property type="match status" value="1"/>
</dbReference>
<dbReference type="GeneID" id="20354301"/>
<keyword evidence="1" id="KW-0472">Membrane</keyword>
<reference evidence="4" key="5">
    <citation type="submission" date="2018-04" db="UniProtKB">
        <authorList>
            <consortium name="EnsemblFungi"/>
        </authorList>
    </citation>
    <scope>IDENTIFICATION</scope>
    <source>
        <strain evidence="4">R3-111a-1</strain>
    </source>
</reference>
<gene>
    <name evidence="4" type="primary">20354301</name>
    <name evidence="3" type="ORF">GGTG_13843</name>
</gene>
<keyword evidence="1" id="KW-0812">Transmembrane</keyword>
<reference evidence="3" key="2">
    <citation type="submission" date="2010-07" db="EMBL/GenBank/DDBJ databases">
        <authorList>
            <consortium name="The Broad Institute Genome Sequencing Platform"/>
            <consortium name="Broad Institute Genome Sequencing Center for Infectious Disease"/>
            <person name="Ma L.-J."/>
            <person name="Dead R."/>
            <person name="Young S."/>
            <person name="Zeng Q."/>
            <person name="Koehrsen M."/>
            <person name="Alvarado L."/>
            <person name="Berlin A."/>
            <person name="Chapman S.B."/>
            <person name="Chen Z."/>
            <person name="Freedman E."/>
            <person name="Gellesch M."/>
            <person name="Goldberg J."/>
            <person name="Griggs A."/>
            <person name="Gujja S."/>
            <person name="Heilman E.R."/>
            <person name="Heiman D."/>
            <person name="Hepburn T."/>
            <person name="Howarth C."/>
            <person name="Jen D."/>
            <person name="Larson L."/>
            <person name="Mehta T."/>
            <person name="Neiman D."/>
            <person name="Pearson M."/>
            <person name="Roberts A."/>
            <person name="Saif S."/>
            <person name="Shea T."/>
            <person name="Shenoy N."/>
            <person name="Sisk P."/>
            <person name="Stolte C."/>
            <person name="Sykes S."/>
            <person name="Walk T."/>
            <person name="White J."/>
            <person name="Yandava C."/>
            <person name="Haas B."/>
            <person name="Nusbaum C."/>
            <person name="Birren B."/>
        </authorList>
    </citation>
    <scope>NUCLEOTIDE SEQUENCE</scope>
    <source>
        <strain evidence="3">R3-111a-1</strain>
    </source>
</reference>
<proteinExistence type="predicted"/>
<evidence type="ECO:0000259" key="2">
    <source>
        <dbReference type="Pfam" id="PF20163"/>
    </source>
</evidence>
<dbReference type="EnsemblFungi" id="EJT68583">
    <property type="protein sequence ID" value="EJT68583"/>
    <property type="gene ID" value="GGTG_13843"/>
</dbReference>
<sequence length="713" mass="78890">MAPLRLPRELWQRTALLACVASTVALAINLGCLLWATFREHEPLDGGLRVIVQGSCKNIKMANTGIHVLINVLSTALLAGSNYCMQVLSAPTRAQVDRAHTRGRWVDVGVPSLRNLFVAVGWRNKILWVLMATSSIPLHLLYNSVVFSTISASWYTVNPTPRYLVSAWEGLKKRPDVPGHFKDLVSKYHQGDLTRLSGKDCVKAYGPAWQSEWSDLLIIYGEHGPQADSSHRDAVNPEVWVDMSWSQFEASDSSWICWWPNAVGTTVGQGGQCEEQIRKWGNGEPGNDYPLRWHWLECHALPGKNRCRLVLSPHLGWVVVGMNVVKVAVMAFIASTNASASPSCSSIDDKHLFEDDGMPLVQREASSEHIPILTIGDAVASFLRTPDERTSGMPLFSWRDGNHFSWWADLRQQHRFPCYRQAGIPERKAAVAEPWRWACSIAFSAALLLTAVGLMIKGLLGDLGSVISPQDFFGELGKPSSRTIMSVGLEGVNKNVLLANLPQALLSFTYVSYNSLLTQACVATEWDRFAQTTKGIRVSTHRAGAQRAAYFLQLPFRYAVPLIVGTGVLHWLVSQTIFLVFVEFVTNHEVKPKKTQISCAWSPFGVVLITLVGTLMLMALVWVASRRLRSPMPIAGSCSVAISAACHPLAYEEGAWEKPLCWGMQRGNSQDETIEVQVIGGGDGINSQREQVLGHCSFSSREVEAVKPGCWYR</sequence>
<dbReference type="Proteomes" id="UP000006039">
    <property type="component" value="Unassembled WGS sequence"/>
</dbReference>
<keyword evidence="1" id="KW-1133">Transmembrane helix</keyword>
<dbReference type="STRING" id="644352.J3PJZ9"/>
<accession>J3PJZ9</accession>
<dbReference type="EMBL" id="GL385457">
    <property type="protein sequence ID" value="EJT68583.1"/>
    <property type="molecule type" value="Genomic_DNA"/>
</dbReference>
<reference evidence="4" key="4">
    <citation type="journal article" date="2015" name="G3 (Bethesda)">
        <title>Genome sequences of three phytopathogenic species of the Magnaporthaceae family of fungi.</title>
        <authorList>
            <person name="Okagaki L.H."/>
            <person name="Nunes C.C."/>
            <person name="Sailsbery J."/>
            <person name="Clay B."/>
            <person name="Brown D."/>
            <person name="John T."/>
            <person name="Oh Y."/>
            <person name="Young N."/>
            <person name="Fitzgerald M."/>
            <person name="Haas B.J."/>
            <person name="Zeng Q."/>
            <person name="Young S."/>
            <person name="Adiconis X."/>
            <person name="Fan L."/>
            <person name="Levin J.Z."/>
            <person name="Mitchell T.K."/>
            <person name="Okubara P.A."/>
            <person name="Farman M.L."/>
            <person name="Kohn L.M."/>
            <person name="Birren B."/>
            <person name="Ma L.-J."/>
            <person name="Dean R.A."/>
        </authorList>
    </citation>
    <scope>NUCLEOTIDE SEQUENCE</scope>
    <source>
        <strain evidence="4">R3-111a-1</strain>
    </source>
</reference>
<protein>
    <recommendedName>
        <fullName evidence="2">DUF6536 domain-containing protein</fullName>
    </recommendedName>
</protein>
<reference evidence="5" key="1">
    <citation type="submission" date="2010-07" db="EMBL/GenBank/DDBJ databases">
        <title>The genome sequence of Gaeumannomyces graminis var. tritici strain R3-111a-1.</title>
        <authorList>
            <consortium name="The Broad Institute Genome Sequencing Platform"/>
            <person name="Ma L.-J."/>
            <person name="Dead R."/>
            <person name="Young S."/>
            <person name="Zeng Q."/>
            <person name="Koehrsen M."/>
            <person name="Alvarado L."/>
            <person name="Berlin A."/>
            <person name="Chapman S.B."/>
            <person name="Chen Z."/>
            <person name="Freedman E."/>
            <person name="Gellesch M."/>
            <person name="Goldberg J."/>
            <person name="Griggs A."/>
            <person name="Gujja S."/>
            <person name="Heilman E.R."/>
            <person name="Heiman D."/>
            <person name="Hepburn T."/>
            <person name="Howarth C."/>
            <person name="Jen D."/>
            <person name="Larson L."/>
            <person name="Mehta T."/>
            <person name="Neiman D."/>
            <person name="Pearson M."/>
            <person name="Roberts A."/>
            <person name="Saif S."/>
            <person name="Shea T."/>
            <person name="Shenoy N."/>
            <person name="Sisk P."/>
            <person name="Stolte C."/>
            <person name="Sykes S."/>
            <person name="Walk T."/>
            <person name="White J."/>
            <person name="Yandava C."/>
            <person name="Haas B."/>
            <person name="Nusbaum C."/>
            <person name="Birren B."/>
        </authorList>
    </citation>
    <scope>NUCLEOTIDE SEQUENCE [LARGE SCALE GENOMIC DNA]</scope>
    <source>
        <strain evidence="5">R3-111a-1</strain>
    </source>
</reference>
<dbReference type="PANTHER" id="PTHR35395:SF1">
    <property type="entry name" value="DUF6536 DOMAIN-CONTAINING PROTEIN"/>
    <property type="match status" value="1"/>
</dbReference>
<dbReference type="OrthoDB" id="5429634at2759"/>
<dbReference type="eggNOG" id="ENOG502SHAS">
    <property type="taxonomic scope" value="Eukaryota"/>
</dbReference>
<evidence type="ECO:0000313" key="3">
    <source>
        <dbReference type="EMBL" id="EJT68583.1"/>
    </source>
</evidence>
<feature type="transmembrane region" description="Helical" evidence="1">
    <location>
        <begin position="558"/>
        <end position="581"/>
    </location>
</feature>
<feature type="transmembrane region" description="Helical" evidence="1">
    <location>
        <begin position="601"/>
        <end position="624"/>
    </location>
</feature>